<feature type="domain" description="Poor homologous synapsis 1 PH" evidence="1">
    <location>
        <begin position="15"/>
        <end position="161"/>
    </location>
</feature>
<dbReference type="RefSeq" id="XP_004509671.2">
    <property type="nucleotide sequence ID" value="XM_004509614.3"/>
</dbReference>
<accession>A0A1S2YTJ8</accession>
<evidence type="ECO:0000259" key="1">
    <source>
        <dbReference type="Pfam" id="PF25349"/>
    </source>
</evidence>
<reference evidence="2" key="1">
    <citation type="journal article" date="2013" name="Nat. Biotechnol.">
        <title>Draft genome sequence of chickpea (Cicer arietinum) provides a resource for trait improvement.</title>
        <authorList>
            <person name="Varshney R.K."/>
            <person name="Song C."/>
            <person name="Saxena R.K."/>
            <person name="Azam S."/>
            <person name="Yu S."/>
            <person name="Sharpe A.G."/>
            <person name="Cannon S."/>
            <person name="Baek J."/>
            <person name="Rosen B.D."/>
            <person name="Tar'an B."/>
            <person name="Millan T."/>
            <person name="Zhang X."/>
            <person name="Ramsay L.D."/>
            <person name="Iwata A."/>
            <person name="Wang Y."/>
            <person name="Nelson W."/>
            <person name="Farmer A.D."/>
            <person name="Gaur P.M."/>
            <person name="Soderlund C."/>
            <person name="Penmetsa R.V."/>
            <person name="Xu C."/>
            <person name="Bharti A.K."/>
            <person name="He W."/>
            <person name="Winter P."/>
            <person name="Zhao S."/>
            <person name="Hane J.K."/>
            <person name="Carrasquilla-Garcia N."/>
            <person name="Condie J.A."/>
            <person name="Upadhyaya H.D."/>
            <person name="Luo M.C."/>
            <person name="Thudi M."/>
            <person name="Gowda C.L."/>
            <person name="Singh N.P."/>
            <person name="Lichtenzveig J."/>
            <person name="Gali K.K."/>
            <person name="Rubio J."/>
            <person name="Nadarajan N."/>
            <person name="Dolezel J."/>
            <person name="Bansal K.C."/>
            <person name="Xu X."/>
            <person name="Edwards D."/>
            <person name="Zhang G."/>
            <person name="Kahl G."/>
            <person name="Gil J."/>
            <person name="Singh K.B."/>
            <person name="Datta S.K."/>
            <person name="Jackson S.A."/>
            <person name="Wang J."/>
            <person name="Cook D.R."/>
        </authorList>
    </citation>
    <scope>NUCLEOTIDE SEQUENCE [LARGE SCALE GENOMIC DNA]</scope>
    <source>
        <strain evidence="2">cv. CDC Frontier</strain>
    </source>
</reference>
<dbReference type="InterPro" id="IPR057619">
    <property type="entry name" value="PH_PHS1"/>
</dbReference>
<dbReference type="PaxDb" id="3827-XP_004509671.1"/>
<proteinExistence type="predicted"/>
<organism evidence="2 3">
    <name type="scientific">Cicer arietinum</name>
    <name type="common">Chickpea</name>
    <name type="synonym">Garbanzo</name>
    <dbReference type="NCBI Taxonomy" id="3827"/>
    <lineage>
        <taxon>Eukaryota</taxon>
        <taxon>Viridiplantae</taxon>
        <taxon>Streptophyta</taxon>
        <taxon>Embryophyta</taxon>
        <taxon>Tracheophyta</taxon>
        <taxon>Spermatophyta</taxon>
        <taxon>Magnoliopsida</taxon>
        <taxon>eudicotyledons</taxon>
        <taxon>Gunneridae</taxon>
        <taxon>Pentapetalae</taxon>
        <taxon>rosids</taxon>
        <taxon>fabids</taxon>
        <taxon>Fabales</taxon>
        <taxon>Fabaceae</taxon>
        <taxon>Papilionoideae</taxon>
        <taxon>50 kb inversion clade</taxon>
        <taxon>NPAAA clade</taxon>
        <taxon>Hologalegina</taxon>
        <taxon>IRL clade</taxon>
        <taxon>Cicereae</taxon>
        <taxon>Cicer</taxon>
    </lineage>
</organism>
<dbReference type="Pfam" id="PF25349">
    <property type="entry name" value="PH_PHS1"/>
    <property type="match status" value="1"/>
</dbReference>
<dbReference type="AlphaFoldDB" id="A0A1S2YTJ8"/>
<sequence length="295" mass="32886">MAGTLAVTSTNSLRDEWEICFARFIPFPLFITSSSSSSDLLPLPPRLRNRPPRGTWISSSSSSAFLRFSPDLSLSDVILTVSFNAKLLEEHYVSKLNFSWPQVSCDPGFPARGIKTVLVSYRDSRGEIQKFAMRFPSIYETQSFISALKEILKDDKGPEPLNIDFGSEISSQSEFMSTNKHSYRASEEPSFMTPGDTYFPQMPVCINNEGEQPSGILKKETTPCHNFEGILEALPPSFATFLMDCSGVNHAQPTVTEEIDLKSQIVRYMEDSSFQDMLVKVEKVIGEIGGDMSLS</sequence>
<gene>
    <name evidence="3" type="primary">LOC101489562</name>
</gene>
<evidence type="ECO:0000313" key="2">
    <source>
        <dbReference type="Proteomes" id="UP000087171"/>
    </source>
</evidence>
<protein>
    <submittedName>
        <fullName evidence="3">Protein POOR HOMOLOGOUS SYNAPSIS 1</fullName>
    </submittedName>
</protein>
<keyword evidence="2" id="KW-1185">Reference proteome</keyword>
<name>A0A1S2YTJ8_CICAR</name>
<reference evidence="3" key="2">
    <citation type="submission" date="2025-08" db="UniProtKB">
        <authorList>
            <consortium name="RefSeq"/>
        </authorList>
    </citation>
    <scope>IDENTIFICATION</scope>
    <source>
        <tissue evidence="3">Etiolated seedlings</tissue>
    </source>
</reference>
<dbReference type="STRING" id="3827.A0A1S2YTJ8"/>
<dbReference type="eggNOG" id="ENOG502RYMD">
    <property type="taxonomic scope" value="Eukaryota"/>
</dbReference>
<evidence type="ECO:0000313" key="3">
    <source>
        <dbReference type="RefSeq" id="XP_004509671.2"/>
    </source>
</evidence>
<dbReference type="KEGG" id="cam:101489562"/>
<dbReference type="Proteomes" id="UP000087171">
    <property type="component" value="Chromosome Ca7"/>
</dbReference>
<dbReference type="GeneID" id="101489562"/>
<dbReference type="OrthoDB" id="1864854at2759"/>